<dbReference type="NCBIfam" id="TIGR00028">
    <property type="entry name" value="Mtu_PIN_fam"/>
    <property type="match status" value="1"/>
</dbReference>
<dbReference type="InterPro" id="IPR029060">
    <property type="entry name" value="PIN-like_dom_sf"/>
</dbReference>
<feature type="binding site" evidence="5">
    <location>
        <position position="104"/>
    </location>
    <ligand>
        <name>Mg(2+)</name>
        <dbReference type="ChEBI" id="CHEBI:18420"/>
    </ligand>
</feature>
<sequence length="143" mass="15556">MTTLLDVNVLIALVDGTHVHHTAAIDFFKATHANGWSTCPLTENGFLRILGRAGTDLGPDSPASARVLLRSLISTPGHVFWPDDVTLTDTNIFPVLPPSKDLTDVYLLALAVKHEGRFATFDQRFAPTVVKGGMNAYFTIPVR</sequence>
<dbReference type="GO" id="GO:0000287">
    <property type="term" value="F:magnesium ion binding"/>
    <property type="evidence" value="ECO:0007669"/>
    <property type="project" value="UniProtKB-UniRule"/>
</dbReference>
<evidence type="ECO:0000313" key="7">
    <source>
        <dbReference type="EMBL" id="WED65299.1"/>
    </source>
</evidence>
<evidence type="ECO:0000256" key="2">
    <source>
        <dbReference type="ARBA" id="ARBA00022722"/>
    </source>
</evidence>
<comment type="cofactor">
    <cofactor evidence="5">
        <name>Mg(2+)</name>
        <dbReference type="ChEBI" id="CHEBI:18420"/>
    </cofactor>
</comment>
<keyword evidence="1 5" id="KW-1277">Toxin-antitoxin system</keyword>
<dbReference type="GO" id="GO:0045926">
    <property type="term" value="P:negative regulation of growth"/>
    <property type="evidence" value="ECO:0007669"/>
    <property type="project" value="UniProtKB-ARBA"/>
</dbReference>
<dbReference type="Proteomes" id="UP001218638">
    <property type="component" value="Chromosome"/>
</dbReference>
<evidence type="ECO:0000256" key="3">
    <source>
        <dbReference type="ARBA" id="ARBA00022723"/>
    </source>
</evidence>
<dbReference type="AlphaFoldDB" id="A0AAF0CPL0"/>
<organism evidence="7 8">
    <name type="scientific">Synoicihabitans lomoniglobus</name>
    <dbReference type="NCBI Taxonomy" id="2909285"/>
    <lineage>
        <taxon>Bacteria</taxon>
        <taxon>Pseudomonadati</taxon>
        <taxon>Verrucomicrobiota</taxon>
        <taxon>Opitutia</taxon>
        <taxon>Opitutales</taxon>
        <taxon>Opitutaceae</taxon>
        <taxon>Synoicihabitans</taxon>
    </lineage>
</organism>
<evidence type="ECO:0000256" key="1">
    <source>
        <dbReference type="ARBA" id="ARBA00022649"/>
    </source>
</evidence>
<name>A0AAF0CPL0_9BACT</name>
<keyword evidence="4 5" id="KW-0378">Hydrolase</keyword>
<feature type="domain" description="PIN" evidence="6">
    <location>
        <begin position="4"/>
        <end position="126"/>
    </location>
</feature>
<dbReference type="HAMAP" id="MF_00265">
    <property type="entry name" value="VapC_Nob1"/>
    <property type="match status" value="1"/>
</dbReference>
<reference evidence="7" key="1">
    <citation type="submission" date="2023-03" db="EMBL/GenBank/DDBJ databases">
        <title>Lomoglobus Profundus gen. nov., sp. nov., a novel member of the phylum Verrucomicrobia, isolated from deep-marine sediment of South China Sea.</title>
        <authorList>
            <person name="Ahmad T."/>
            <person name="Ishaq S.E."/>
            <person name="Wang F."/>
        </authorList>
    </citation>
    <scope>NUCLEOTIDE SEQUENCE</scope>
    <source>
        <strain evidence="7">LMO-M01</strain>
    </source>
</reference>
<dbReference type="GO" id="GO:0016788">
    <property type="term" value="F:hydrolase activity, acting on ester bonds"/>
    <property type="evidence" value="ECO:0007669"/>
    <property type="project" value="InterPro"/>
</dbReference>
<keyword evidence="3 5" id="KW-0479">Metal-binding</keyword>
<keyword evidence="8" id="KW-1185">Reference proteome</keyword>
<evidence type="ECO:0000256" key="4">
    <source>
        <dbReference type="ARBA" id="ARBA00022801"/>
    </source>
</evidence>
<dbReference type="Pfam" id="PF01850">
    <property type="entry name" value="PIN"/>
    <property type="match status" value="1"/>
</dbReference>
<keyword evidence="5" id="KW-0460">Magnesium</keyword>
<keyword evidence="2 5" id="KW-0540">Nuclease</keyword>
<protein>
    <recommendedName>
        <fullName evidence="5">Ribonuclease VapC</fullName>
        <shortName evidence="5">RNase VapC</shortName>
        <ecNumber evidence="5">3.1.-.-</ecNumber>
    </recommendedName>
    <alternativeName>
        <fullName evidence="5">Toxin VapC</fullName>
    </alternativeName>
</protein>
<feature type="binding site" evidence="5">
    <location>
        <position position="6"/>
    </location>
    <ligand>
        <name>Mg(2+)</name>
        <dbReference type="ChEBI" id="CHEBI:18420"/>
    </ligand>
</feature>
<evidence type="ECO:0000259" key="6">
    <source>
        <dbReference type="Pfam" id="PF01850"/>
    </source>
</evidence>
<accession>A0AAF0CPL0</accession>
<evidence type="ECO:0000256" key="5">
    <source>
        <dbReference type="HAMAP-Rule" id="MF_00265"/>
    </source>
</evidence>
<dbReference type="KEGG" id="slom:PXH66_00365"/>
<comment type="similarity">
    <text evidence="5">Belongs to the PINc/VapC protein family.</text>
</comment>
<keyword evidence="5" id="KW-0800">Toxin</keyword>
<dbReference type="InterPro" id="IPR002716">
    <property type="entry name" value="PIN_dom"/>
</dbReference>
<dbReference type="EC" id="3.1.-.-" evidence="5"/>
<dbReference type="GO" id="GO:0004540">
    <property type="term" value="F:RNA nuclease activity"/>
    <property type="evidence" value="ECO:0007669"/>
    <property type="project" value="InterPro"/>
</dbReference>
<dbReference type="GO" id="GO:0090729">
    <property type="term" value="F:toxin activity"/>
    <property type="evidence" value="ECO:0007669"/>
    <property type="project" value="UniProtKB-KW"/>
</dbReference>
<dbReference type="InterPro" id="IPR006226">
    <property type="entry name" value="Mtu_PIN"/>
</dbReference>
<dbReference type="SUPFAM" id="SSF88723">
    <property type="entry name" value="PIN domain-like"/>
    <property type="match status" value="1"/>
</dbReference>
<gene>
    <name evidence="5" type="primary">vapC</name>
    <name evidence="7" type="ORF">PXH66_00365</name>
</gene>
<comment type="function">
    <text evidence="5">Toxic component of a toxin-antitoxin (TA) system. An RNase.</text>
</comment>
<dbReference type="EMBL" id="CP119075">
    <property type="protein sequence ID" value="WED65299.1"/>
    <property type="molecule type" value="Genomic_DNA"/>
</dbReference>
<evidence type="ECO:0000313" key="8">
    <source>
        <dbReference type="Proteomes" id="UP001218638"/>
    </source>
</evidence>
<dbReference type="InterPro" id="IPR022907">
    <property type="entry name" value="VapC_family"/>
</dbReference>
<proteinExistence type="inferred from homology"/>
<dbReference type="RefSeq" id="WP_330929246.1">
    <property type="nucleotide sequence ID" value="NZ_CP119075.1"/>
</dbReference>